<dbReference type="RefSeq" id="WP_126548596.1">
    <property type="nucleotide sequence ID" value="NZ_BIFS01000001.1"/>
</dbReference>
<dbReference type="EMBL" id="BIFS01000001">
    <property type="protein sequence ID" value="GCE16764.1"/>
    <property type="molecule type" value="Genomic_DNA"/>
</dbReference>
<dbReference type="OrthoDB" id="7833995at2"/>
<dbReference type="Proteomes" id="UP000287188">
    <property type="component" value="Unassembled WGS sequence"/>
</dbReference>
<evidence type="ECO:0000313" key="2">
    <source>
        <dbReference type="Proteomes" id="UP000287188"/>
    </source>
</evidence>
<reference evidence="2" key="1">
    <citation type="submission" date="2018-12" db="EMBL/GenBank/DDBJ databases">
        <title>Tengunoibacter tsumagoiensis gen. nov., sp. nov., Dictyobacter kobayashii sp. nov., D. alpinus sp. nov., and D. joshuensis sp. nov. and description of Dictyobacteraceae fam. nov. within the order Ktedonobacterales isolated from Tengu-no-mugimeshi.</title>
        <authorList>
            <person name="Wang C.M."/>
            <person name="Zheng Y."/>
            <person name="Sakai Y."/>
            <person name="Toyoda A."/>
            <person name="Minakuchi Y."/>
            <person name="Abe K."/>
            <person name="Yokota A."/>
            <person name="Yabe S."/>
        </authorList>
    </citation>
    <scope>NUCLEOTIDE SEQUENCE [LARGE SCALE GENOMIC DNA]</scope>
    <source>
        <strain evidence="2">Uno11</strain>
    </source>
</reference>
<keyword evidence="2" id="KW-1185">Reference proteome</keyword>
<sequence length="238" mass="26357">MMAIEDELLTEIQTTLGSSITPSLRRSDPSGIFEGYILSLILRAAVRMGARNPIQYEDVHGNAPTIFEFRTSPGYIASRARPYTHAIIEFPGKPVLEAHVGVLVEGESGVLHECDVAVLTREEAVRCRRESRLAWSGSPAIWVSPSTARIVLSVECKFYRRANLDIDLARSFLGLTSDMSSKCVKYFVASTSSNSVEVLLNSKGKSWYSNILPGAVGTEMLQGSFQKTFENFITSRKW</sequence>
<evidence type="ECO:0000313" key="1">
    <source>
        <dbReference type="EMBL" id="GCE16764.1"/>
    </source>
</evidence>
<protein>
    <submittedName>
        <fullName evidence="1">Uncharacterized protein</fullName>
    </submittedName>
</protein>
<name>A0A402ACE2_9CHLR</name>
<proteinExistence type="predicted"/>
<organism evidence="1 2">
    <name type="scientific">Dictyobacter kobayashii</name>
    <dbReference type="NCBI Taxonomy" id="2014872"/>
    <lineage>
        <taxon>Bacteria</taxon>
        <taxon>Bacillati</taxon>
        <taxon>Chloroflexota</taxon>
        <taxon>Ktedonobacteria</taxon>
        <taxon>Ktedonobacterales</taxon>
        <taxon>Dictyobacteraceae</taxon>
        <taxon>Dictyobacter</taxon>
    </lineage>
</organism>
<gene>
    <name evidence="1" type="ORF">KDK_05640</name>
</gene>
<accession>A0A402ACE2</accession>
<dbReference type="AlphaFoldDB" id="A0A402ACE2"/>
<comment type="caution">
    <text evidence="1">The sequence shown here is derived from an EMBL/GenBank/DDBJ whole genome shotgun (WGS) entry which is preliminary data.</text>
</comment>